<organism evidence="1">
    <name type="scientific">Desulfatirhabdium butyrativorans</name>
    <dbReference type="NCBI Taxonomy" id="340467"/>
    <lineage>
        <taxon>Bacteria</taxon>
        <taxon>Pseudomonadati</taxon>
        <taxon>Thermodesulfobacteriota</taxon>
        <taxon>Desulfobacteria</taxon>
        <taxon>Desulfobacterales</taxon>
        <taxon>Desulfatirhabdiaceae</taxon>
        <taxon>Desulfatirhabdium</taxon>
    </lineage>
</organism>
<sequence length="82" mass="9382">MTTRFRNPKEADIVRPCNANIQKTLELVQDMIALADKGDLEREDVGCGIMYGIMRDAAYRLKQIAEKEKQAHILKGWWNASC</sequence>
<name>A0A7C4RHC0_9BACT</name>
<evidence type="ECO:0000313" key="1">
    <source>
        <dbReference type="EMBL" id="HGU31869.1"/>
    </source>
</evidence>
<reference evidence="1" key="1">
    <citation type="journal article" date="2020" name="mSystems">
        <title>Genome- and Community-Level Interaction Insights into Carbon Utilization and Element Cycling Functions of Hydrothermarchaeota in Hydrothermal Sediment.</title>
        <authorList>
            <person name="Zhou Z."/>
            <person name="Liu Y."/>
            <person name="Xu W."/>
            <person name="Pan J."/>
            <person name="Luo Z.H."/>
            <person name="Li M."/>
        </authorList>
    </citation>
    <scope>NUCLEOTIDE SEQUENCE [LARGE SCALE GENOMIC DNA]</scope>
    <source>
        <strain evidence="1">SpSt-477</strain>
    </source>
</reference>
<gene>
    <name evidence="1" type="ORF">ENS29_03320</name>
</gene>
<dbReference type="EMBL" id="DSUH01000071">
    <property type="protein sequence ID" value="HGU31869.1"/>
    <property type="molecule type" value="Genomic_DNA"/>
</dbReference>
<comment type="caution">
    <text evidence="1">The sequence shown here is derived from an EMBL/GenBank/DDBJ whole genome shotgun (WGS) entry which is preliminary data.</text>
</comment>
<proteinExistence type="predicted"/>
<protein>
    <submittedName>
        <fullName evidence="1">Uncharacterized protein</fullName>
    </submittedName>
</protein>
<accession>A0A7C4RHC0</accession>
<dbReference type="AlphaFoldDB" id="A0A7C4RHC0"/>